<accession>A0A813MHJ5</accession>
<feature type="transmembrane region" description="Helical" evidence="1">
    <location>
        <begin position="134"/>
        <end position="154"/>
    </location>
</feature>
<dbReference type="AlphaFoldDB" id="A0A813MHJ5"/>
<dbReference type="EMBL" id="CAJNOR010000219">
    <property type="protein sequence ID" value="CAF0844430.1"/>
    <property type="molecule type" value="Genomic_DNA"/>
</dbReference>
<proteinExistence type="predicted"/>
<dbReference type="Proteomes" id="UP000663852">
    <property type="component" value="Unassembled WGS sequence"/>
</dbReference>
<keyword evidence="1" id="KW-1133">Transmembrane helix</keyword>
<sequence length="159" mass="17807">MAVLTNQKFAIDLLISILITFVLSTSILSISTNHWNVKYENSTTNRTGLFQQCSNVLCCSRKELDRPITLLVLCTIILLAMSALSSFILMATTMEYTTRCYILVPTTLFGAGITMTLALIQILDRLDLNGYSGYIFIIDTLLTYIFGGISLLHANMHYF</sequence>
<evidence type="ECO:0000313" key="5">
    <source>
        <dbReference type="Proteomes" id="UP000663852"/>
    </source>
</evidence>
<comment type="caution">
    <text evidence="2">The sequence shown here is derived from an EMBL/GenBank/DDBJ whole genome shotgun (WGS) entry which is preliminary data.</text>
</comment>
<protein>
    <submittedName>
        <fullName evidence="2">Uncharacterized protein</fullName>
    </submittedName>
</protein>
<keyword evidence="1" id="KW-0472">Membrane</keyword>
<feature type="transmembrane region" description="Helical" evidence="1">
    <location>
        <begin position="9"/>
        <end position="30"/>
    </location>
</feature>
<feature type="transmembrane region" description="Helical" evidence="1">
    <location>
        <begin position="101"/>
        <end position="122"/>
    </location>
</feature>
<evidence type="ECO:0000256" key="1">
    <source>
        <dbReference type="SAM" id="Phobius"/>
    </source>
</evidence>
<name>A0A813MHJ5_ADIRI</name>
<feature type="transmembrane region" description="Helical" evidence="1">
    <location>
        <begin position="70"/>
        <end position="89"/>
    </location>
</feature>
<dbReference type="Proteomes" id="UP000663828">
    <property type="component" value="Unassembled WGS sequence"/>
</dbReference>
<gene>
    <name evidence="2" type="ORF">EDS130_LOCUS512</name>
    <name evidence="3" type="ORF">XAT740_LOCUS5145</name>
</gene>
<reference evidence="2" key="1">
    <citation type="submission" date="2021-02" db="EMBL/GenBank/DDBJ databases">
        <authorList>
            <person name="Nowell W R."/>
        </authorList>
    </citation>
    <scope>NUCLEOTIDE SEQUENCE</scope>
</reference>
<dbReference type="OrthoDB" id="10037819at2759"/>
<keyword evidence="4" id="KW-1185">Reference proteome</keyword>
<evidence type="ECO:0000313" key="2">
    <source>
        <dbReference type="EMBL" id="CAF0723604.1"/>
    </source>
</evidence>
<dbReference type="EMBL" id="CAJNOJ010000001">
    <property type="protein sequence ID" value="CAF0723604.1"/>
    <property type="molecule type" value="Genomic_DNA"/>
</dbReference>
<evidence type="ECO:0000313" key="3">
    <source>
        <dbReference type="EMBL" id="CAF0844430.1"/>
    </source>
</evidence>
<organism evidence="2 5">
    <name type="scientific">Adineta ricciae</name>
    <name type="common">Rotifer</name>
    <dbReference type="NCBI Taxonomy" id="249248"/>
    <lineage>
        <taxon>Eukaryota</taxon>
        <taxon>Metazoa</taxon>
        <taxon>Spiralia</taxon>
        <taxon>Gnathifera</taxon>
        <taxon>Rotifera</taxon>
        <taxon>Eurotatoria</taxon>
        <taxon>Bdelloidea</taxon>
        <taxon>Adinetida</taxon>
        <taxon>Adinetidae</taxon>
        <taxon>Adineta</taxon>
    </lineage>
</organism>
<evidence type="ECO:0000313" key="4">
    <source>
        <dbReference type="Proteomes" id="UP000663828"/>
    </source>
</evidence>
<keyword evidence="1" id="KW-0812">Transmembrane</keyword>